<evidence type="ECO:0000256" key="6">
    <source>
        <dbReference type="ARBA" id="ARBA00022984"/>
    </source>
</evidence>
<gene>
    <name evidence="10" type="primary">murG</name>
    <name evidence="14" type="ORF">DAMNIGENAA_28490</name>
</gene>
<dbReference type="Pfam" id="PF03033">
    <property type="entry name" value="Glyco_transf_28"/>
    <property type="match status" value="1"/>
</dbReference>
<dbReference type="Proteomes" id="UP001144372">
    <property type="component" value="Unassembled WGS sequence"/>
</dbReference>
<dbReference type="InterPro" id="IPR011989">
    <property type="entry name" value="ARM-like"/>
</dbReference>
<keyword evidence="9 10" id="KW-0961">Cell wall biogenesis/degradation</keyword>
<feature type="binding site" evidence="10">
    <location>
        <begin position="44"/>
        <end position="46"/>
    </location>
    <ligand>
        <name>UDP-N-acetyl-alpha-D-glucosamine</name>
        <dbReference type="ChEBI" id="CHEBI:57705"/>
    </ligand>
</feature>
<keyword evidence="7 10" id="KW-0472">Membrane</keyword>
<evidence type="ECO:0000256" key="4">
    <source>
        <dbReference type="ARBA" id="ARBA00022679"/>
    </source>
</evidence>
<dbReference type="Pfam" id="PF13646">
    <property type="entry name" value="HEAT_2"/>
    <property type="match status" value="1"/>
</dbReference>
<keyword evidence="2 10" id="KW-0132">Cell division</keyword>
<comment type="function">
    <text evidence="10">Cell wall formation. Catalyzes the transfer of a GlcNAc subunit on undecaprenyl-pyrophosphoryl-MurNAc-pentapeptide (lipid intermediate I) to form undecaprenyl-pyrophosphoryl-MurNAc-(pentapeptide)GlcNAc (lipid intermediate II).</text>
</comment>
<comment type="caution">
    <text evidence="10">Lacks conserved residue(s) required for the propagation of feature annotation.</text>
</comment>
<evidence type="ECO:0000256" key="11">
    <source>
        <dbReference type="SAM" id="Phobius"/>
    </source>
</evidence>
<dbReference type="Gene3D" id="3.40.50.2000">
    <property type="entry name" value="Glycogen Phosphorylase B"/>
    <property type="match status" value="2"/>
</dbReference>
<evidence type="ECO:0000256" key="10">
    <source>
        <dbReference type="HAMAP-Rule" id="MF_00033"/>
    </source>
</evidence>
<feature type="transmembrane region" description="Helical" evidence="11">
    <location>
        <begin position="130"/>
        <end position="152"/>
    </location>
</feature>
<comment type="pathway">
    <text evidence="10">Cell wall biogenesis; peptidoglycan biosynthesis.</text>
</comment>
<evidence type="ECO:0000256" key="5">
    <source>
        <dbReference type="ARBA" id="ARBA00022960"/>
    </source>
</evidence>
<keyword evidence="15" id="KW-1185">Reference proteome</keyword>
<dbReference type="GO" id="GO:0005886">
    <property type="term" value="C:plasma membrane"/>
    <property type="evidence" value="ECO:0007669"/>
    <property type="project" value="UniProtKB-SubCell"/>
</dbReference>
<dbReference type="GO" id="GO:0071555">
    <property type="term" value="P:cell wall organization"/>
    <property type="evidence" value="ECO:0007669"/>
    <property type="project" value="UniProtKB-KW"/>
</dbReference>
<dbReference type="GO" id="GO:0005975">
    <property type="term" value="P:carbohydrate metabolic process"/>
    <property type="evidence" value="ECO:0007669"/>
    <property type="project" value="InterPro"/>
</dbReference>
<keyword evidence="11" id="KW-1133">Transmembrane helix</keyword>
<feature type="binding site" evidence="10">
    <location>
        <position position="352"/>
    </location>
    <ligand>
        <name>UDP-N-acetyl-alpha-D-glucosamine</name>
        <dbReference type="ChEBI" id="CHEBI:57705"/>
    </ligand>
</feature>
<dbReference type="Gene3D" id="1.25.10.10">
    <property type="entry name" value="Leucine-rich Repeat Variant"/>
    <property type="match status" value="1"/>
</dbReference>
<keyword evidence="5 10" id="KW-0133">Cell shape</keyword>
<evidence type="ECO:0000256" key="3">
    <source>
        <dbReference type="ARBA" id="ARBA00022676"/>
    </source>
</evidence>
<keyword evidence="6 10" id="KW-0573">Peptidoglycan synthesis</keyword>
<dbReference type="EC" id="2.4.1.227" evidence="10"/>
<dbReference type="PANTHER" id="PTHR21015">
    <property type="entry name" value="UDP-N-ACETYLGLUCOSAMINE--N-ACETYLMURAMYL-(PENTAPEPTIDE) PYROPHOSPHORYL-UNDECAPRENOL N-ACETYLGLUCOSAMINE TRANSFERASE 1"/>
    <property type="match status" value="1"/>
</dbReference>
<comment type="similarity">
    <text evidence="10">Belongs to the glycosyltransferase 28 family. MurG subfamily.</text>
</comment>
<keyword evidence="1 10" id="KW-1003">Cell membrane</keyword>
<evidence type="ECO:0000259" key="13">
    <source>
        <dbReference type="Pfam" id="PF04101"/>
    </source>
</evidence>
<evidence type="ECO:0000259" key="12">
    <source>
        <dbReference type="Pfam" id="PF03033"/>
    </source>
</evidence>
<dbReference type="InterPro" id="IPR004276">
    <property type="entry name" value="GlycoTrans_28_N"/>
</dbReference>
<protein>
    <recommendedName>
        <fullName evidence="10">UDP-N-acetylglucosamine--N-acetylmuramyl-(pentapeptide) pyrophosphoryl-undecaprenol N-acetylglucosamine transferase</fullName>
        <ecNumber evidence="10">2.4.1.227</ecNumber>
    </recommendedName>
    <alternativeName>
        <fullName evidence="10">Undecaprenyl-PP-MurNAc-pentapeptide-UDPGlcNAc GlcNAc transferase</fullName>
    </alternativeName>
</protein>
<dbReference type="CDD" id="cd03785">
    <property type="entry name" value="GT28_MurG"/>
    <property type="match status" value="1"/>
</dbReference>
<dbReference type="SUPFAM" id="SSF48371">
    <property type="entry name" value="ARM repeat"/>
    <property type="match status" value="1"/>
</dbReference>
<evidence type="ECO:0000256" key="2">
    <source>
        <dbReference type="ARBA" id="ARBA00022618"/>
    </source>
</evidence>
<dbReference type="InterPro" id="IPR016024">
    <property type="entry name" value="ARM-type_fold"/>
</dbReference>
<dbReference type="GO" id="GO:0051301">
    <property type="term" value="P:cell division"/>
    <property type="evidence" value="ECO:0007669"/>
    <property type="project" value="UniProtKB-KW"/>
</dbReference>
<feature type="binding site" evidence="10">
    <location>
        <position position="205"/>
    </location>
    <ligand>
        <name>UDP-N-acetyl-alpha-D-glucosamine</name>
        <dbReference type="ChEBI" id="CHEBI:57705"/>
    </ligand>
</feature>
<comment type="catalytic activity">
    <reaction evidence="10">
        <text>di-trans,octa-cis-undecaprenyl diphospho-N-acetyl-alpha-D-muramoyl-L-alanyl-D-glutamyl-meso-2,6-diaminopimeloyl-D-alanyl-D-alanine + UDP-N-acetyl-alpha-D-glucosamine = di-trans,octa-cis-undecaprenyl diphospho-[N-acetyl-alpha-D-glucosaminyl-(1-&gt;4)]-N-acetyl-alpha-D-muramoyl-L-alanyl-D-glutamyl-meso-2,6-diaminopimeloyl-D-alanyl-D-alanine + UDP + H(+)</text>
        <dbReference type="Rhea" id="RHEA:31227"/>
        <dbReference type="ChEBI" id="CHEBI:15378"/>
        <dbReference type="ChEBI" id="CHEBI:57705"/>
        <dbReference type="ChEBI" id="CHEBI:58223"/>
        <dbReference type="ChEBI" id="CHEBI:61387"/>
        <dbReference type="ChEBI" id="CHEBI:61388"/>
        <dbReference type="EC" id="2.4.1.227"/>
    </reaction>
</comment>
<dbReference type="HAMAP" id="MF_00033">
    <property type="entry name" value="MurG"/>
    <property type="match status" value="1"/>
</dbReference>
<evidence type="ECO:0000313" key="14">
    <source>
        <dbReference type="EMBL" id="GLI35416.1"/>
    </source>
</evidence>
<feature type="domain" description="Glycosyl transferase family 28 C-terminal" evidence="13">
    <location>
        <begin position="230"/>
        <end position="418"/>
    </location>
</feature>
<comment type="caution">
    <text evidence="14">The sequence shown here is derived from an EMBL/GenBank/DDBJ whole genome shotgun (WGS) entry which is preliminary data.</text>
</comment>
<dbReference type="GO" id="GO:0050511">
    <property type="term" value="F:undecaprenyldiphospho-muramoylpentapeptide beta-N-acetylglucosaminyltransferase activity"/>
    <property type="evidence" value="ECO:0007669"/>
    <property type="project" value="UniProtKB-UniRule"/>
</dbReference>
<dbReference type="InterPro" id="IPR006009">
    <property type="entry name" value="GlcNAc_MurG"/>
</dbReference>
<accession>A0A9W6L9W7</accession>
<dbReference type="InterPro" id="IPR007235">
    <property type="entry name" value="Glyco_trans_28_C"/>
</dbReference>
<reference evidence="14" key="1">
    <citation type="submission" date="2022-12" db="EMBL/GenBank/DDBJ databases">
        <title>Reference genome sequencing for broad-spectrum identification of bacterial and archaeal isolates by mass spectrometry.</title>
        <authorList>
            <person name="Sekiguchi Y."/>
            <person name="Tourlousse D.M."/>
        </authorList>
    </citation>
    <scope>NUCLEOTIDE SEQUENCE</scope>
    <source>
        <strain evidence="14">ASRB1</strain>
    </source>
</reference>
<keyword evidence="11" id="KW-0812">Transmembrane</keyword>
<keyword evidence="8 10" id="KW-0131">Cell cycle</keyword>
<evidence type="ECO:0000256" key="1">
    <source>
        <dbReference type="ARBA" id="ARBA00022475"/>
    </source>
</evidence>
<feature type="binding site" evidence="10">
    <location>
        <position position="237"/>
    </location>
    <ligand>
        <name>UDP-N-acetyl-alpha-D-glucosamine</name>
        <dbReference type="ChEBI" id="CHEBI:57705"/>
    </ligand>
</feature>
<name>A0A9W6L9W7_9BACT</name>
<keyword evidence="3 10" id="KW-0328">Glycosyltransferase</keyword>
<keyword evidence="4 10" id="KW-0808">Transferase</keyword>
<dbReference type="AlphaFoldDB" id="A0A9W6L9W7"/>
<feature type="domain" description="Glycosyltransferase family 28 N-terminal" evidence="12">
    <location>
        <begin position="37"/>
        <end position="183"/>
    </location>
</feature>
<dbReference type="PANTHER" id="PTHR21015:SF22">
    <property type="entry name" value="GLYCOSYLTRANSFERASE"/>
    <property type="match status" value="1"/>
</dbReference>
<comment type="subcellular location">
    <subcellularLocation>
        <location evidence="10">Cell membrane</location>
        <topology evidence="10">Peripheral membrane protein</topology>
        <orientation evidence="10">Cytoplasmic side</orientation>
    </subcellularLocation>
</comment>
<feature type="transmembrane region" description="Helical" evidence="11">
    <location>
        <begin position="6"/>
        <end position="27"/>
    </location>
</feature>
<evidence type="ECO:0000256" key="8">
    <source>
        <dbReference type="ARBA" id="ARBA00023306"/>
    </source>
</evidence>
<sequence>MQSHLILFIVLFAVFLLVLIGLVSWRWRRIASREPRVILTGGGTGGHVNPALAIAEGIKHRQPHTRFLYVGVRGKAEAVIVRRVGYPLVFVSSEGFPGLKPSFRTLRFLCRLSLGVAQSFFILFRFAPRWVIATGGYVSAPIIIATLILQALRLSPTKVFLHEQNSIPGQLNAFLGRWVDRVLLTFPQTLSFFKKNGVVVGYPVRGSIGIQSREEALANLSFKIPPGRQVIFAFGGSQGARTINRALVEALRYLLPHREHLFIIHGMGLNKSAEYDAVADTNARLEAMFQPEEIAQLNDFYYRQDYFHNIGDVYSVSDLIVCRSGAGSLNEISRLGKPAILIPKANLPGDHQVMNARAMKHAGAAEILFEDTIVEDGEVLEKLEGELLAERILRLLNNQERLAEMESLSRQFLRRNAVERILSELYQDKSYNNGTEGRSIPFQPLLTNNRLLQILNRAQQSNPKEYNPLDVVGDEDDLIYYRHRAAGLLSHKPWQDRNLGVKLIGLTLYLEKIPTLLHMLSDRTPAARIKRWFGGDFRQVGFIRRNIVHSLQVLNRMDPLVEEHLLKALEDPYFEVRSQACMAAAHFGPRLVGKEGWLQALMKCLNDPCFEVSVEAAKAIGEIGMDDRAVQVLIQLKESHYWQVRDAALKGLKRLLERRVIGPSPELLFQISSFILTATDFRPYFSIKETYQTLKKLCREREAEDLLYETPVLLPEQALRKRSS</sequence>
<dbReference type="GO" id="GO:0009252">
    <property type="term" value="P:peptidoglycan biosynthetic process"/>
    <property type="evidence" value="ECO:0007669"/>
    <property type="project" value="UniProtKB-UniRule"/>
</dbReference>
<feature type="binding site" evidence="10">
    <location>
        <position position="165"/>
    </location>
    <ligand>
        <name>UDP-N-acetyl-alpha-D-glucosamine</name>
        <dbReference type="ChEBI" id="CHEBI:57705"/>
    </ligand>
</feature>
<dbReference type="EMBL" id="BSDR01000001">
    <property type="protein sequence ID" value="GLI35416.1"/>
    <property type="molecule type" value="Genomic_DNA"/>
</dbReference>
<dbReference type="Pfam" id="PF04101">
    <property type="entry name" value="Glyco_tran_28_C"/>
    <property type="match status" value="1"/>
</dbReference>
<evidence type="ECO:0000256" key="7">
    <source>
        <dbReference type="ARBA" id="ARBA00023136"/>
    </source>
</evidence>
<dbReference type="GO" id="GO:0008360">
    <property type="term" value="P:regulation of cell shape"/>
    <property type="evidence" value="ECO:0007669"/>
    <property type="project" value="UniProtKB-KW"/>
</dbReference>
<organism evidence="14 15">
    <name type="scientific">Desulforhabdus amnigena</name>
    <dbReference type="NCBI Taxonomy" id="40218"/>
    <lineage>
        <taxon>Bacteria</taxon>
        <taxon>Pseudomonadati</taxon>
        <taxon>Thermodesulfobacteriota</taxon>
        <taxon>Syntrophobacteria</taxon>
        <taxon>Syntrophobacterales</taxon>
        <taxon>Syntrophobacteraceae</taxon>
        <taxon>Desulforhabdus</taxon>
    </lineage>
</organism>
<proteinExistence type="inferred from homology"/>
<evidence type="ECO:0000256" key="9">
    <source>
        <dbReference type="ARBA" id="ARBA00023316"/>
    </source>
</evidence>
<evidence type="ECO:0000313" key="15">
    <source>
        <dbReference type="Proteomes" id="UP001144372"/>
    </source>
</evidence>
<dbReference type="SUPFAM" id="SSF53756">
    <property type="entry name" value="UDP-Glycosyltransferase/glycogen phosphorylase"/>
    <property type="match status" value="1"/>
</dbReference>